<keyword evidence="4" id="KW-0862">Zinc</keyword>
<dbReference type="Pfam" id="PF00753">
    <property type="entry name" value="Lactamase_B"/>
    <property type="match status" value="1"/>
</dbReference>
<dbReference type="PANTHER" id="PTHR46233:SF3">
    <property type="entry name" value="HYDROXYACYLGLUTATHIONE HYDROLASE GLOC"/>
    <property type="match status" value="1"/>
</dbReference>
<evidence type="ECO:0000256" key="4">
    <source>
        <dbReference type="ARBA" id="ARBA00022833"/>
    </source>
</evidence>
<dbReference type="InterPro" id="IPR001279">
    <property type="entry name" value="Metallo-B-lactamas"/>
</dbReference>
<comment type="caution">
    <text evidence="6">The sequence shown here is derived from an EMBL/GenBank/DDBJ whole genome shotgun (WGS) entry which is preliminary data.</text>
</comment>
<reference evidence="6 7" key="1">
    <citation type="submission" date="2017-05" db="EMBL/GenBank/DDBJ databases">
        <title>The draft genome of the hyperthermophilic archaeon 'Pyrodictium delaneyi strain Hulk', an iron and nitrate reducer, reveals the capacity for sulfate reduction.</title>
        <authorList>
            <person name="Demey L.M."/>
            <person name="Miller C."/>
            <person name="Manzella M."/>
            <person name="Reguera G."/>
            <person name="Kashefi K."/>
        </authorList>
    </citation>
    <scope>NUCLEOTIDE SEQUENCE [LARGE SCALE GENOMIC DNA]</scope>
    <source>
        <strain evidence="6 7">Hulk</strain>
    </source>
</reference>
<dbReference type="Gene3D" id="3.60.15.10">
    <property type="entry name" value="Ribonuclease Z/Hydroxyacylglutathione hydrolase-like"/>
    <property type="match status" value="1"/>
</dbReference>
<dbReference type="InterPro" id="IPR036866">
    <property type="entry name" value="RibonucZ/Hydroxyglut_hydro"/>
</dbReference>
<gene>
    <name evidence="6" type="ORF">Pdsh_08180</name>
</gene>
<proteinExistence type="predicted"/>
<dbReference type="CDD" id="cd06262">
    <property type="entry name" value="metallo-hydrolase-like_MBL-fold"/>
    <property type="match status" value="1"/>
</dbReference>
<protein>
    <recommendedName>
        <fullName evidence="5">Metallo-beta-lactamase domain-containing protein</fullName>
    </recommendedName>
</protein>
<dbReference type="SUPFAM" id="SSF56281">
    <property type="entry name" value="Metallo-hydrolase/oxidoreductase"/>
    <property type="match status" value="1"/>
</dbReference>
<evidence type="ECO:0000313" key="6">
    <source>
        <dbReference type="EMBL" id="OWJ54473.1"/>
    </source>
</evidence>
<comment type="cofactor">
    <cofactor evidence="1">
        <name>Zn(2+)</name>
        <dbReference type="ChEBI" id="CHEBI:29105"/>
    </cofactor>
</comment>
<feature type="domain" description="Metallo-beta-lactamase" evidence="5">
    <location>
        <begin position="36"/>
        <end position="212"/>
    </location>
</feature>
<dbReference type="GO" id="GO:0046872">
    <property type="term" value="F:metal ion binding"/>
    <property type="evidence" value="ECO:0007669"/>
    <property type="project" value="UniProtKB-KW"/>
</dbReference>
<dbReference type="EMBL" id="NCQP01000006">
    <property type="protein sequence ID" value="OWJ54473.1"/>
    <property type="molecule type" value="Genomic_DNA"/>
</dbReference>
<dbReference type="PANTHER" id="PTHR46233">
    <property type="entry name" value="HYDROXYACYLGLUTATHIONE HYDROLASE GLOC"/>
    <property type="match status" value="1"/>
</dbReference>
<dbReference type="AlphaFoldDB" id="A0A211YN54"/>
<dbReference type="SMART" id="SM00849">
    <property type="entry name" value="Lactamase_B"/>
    <property type="match status" value="1"/>
</dbReference>
<evidence type="ECO:0000259" key="5">
    <source>
        <dbReference type="SMART" id="SM00849"/>
    </source>
</evidence>
<keyword evidence="2" id="KW-0479">Metal-binding</keyword>
<evidence type="ECO:0000256" key="2">
    <source>
        <dbReference type="ARBA" id="ARBA00022723"/>
    </source>
</evidence>
<keyword evidence="7" id="KW-1185">Reference proteome</keyword>
<keyword evidence="3" id="KW-0378">Hydrolase</keyword>
<name>A0A211YN54_9CREN</name>
<dbReference type="Proteomes" id="UP000196694">
    <property type="component" value="Unassembled WGS sequence"/>
</dbReference>
<accession>A0A211YN54</accession>
<dbReference type="InterPro" id="IPR051453">
    <property type="entry name" value="MBL_Glyoxalase_II"/>
</dbReference>
<dbReference type="GO" id="GO:0016787">
    <property type="term" value="F:hydrolase activity"/>
    <property type="evidence" value="ECO:0007669"/>
    <property type="project" value="UniProtKB-KW"/>
</dbReference>
<organism evidence="6 7">
    <name type="scientific">Pyrodictium delaneyi</name>
    <dbReference type="NCBI Taxonomy" id="1273541"/>
    <lineage>
        <taxon>Archaea</taxon>
        <taxon>Thermoproteota</taxon>
        <taxon>Thermoprotei</taxon>
        <taxon>Desulfurococcales</taxon>
        <taxon>Pyrodictiaceae</taxon>
        <taxon>Pyrodictium</taxon>
    </lineage>
</organism>
<sequence>MPGASKNHNPTRLPGEEPLGESVEVQLVRLVTGPLETNTYVLVGPQEDCLVIDPGECIADKLPELGCRRVKAVLATHMHIDHVAGVNCLRGLGAVFAANPADKVALEFSRKLARIWGIEADWEPPEEPDVELADGTRIAFSGGELLAVHTPGHTPGHMVFILGGDVVFTGDLLFAGSVGRTDFPGGDYEELLESIRRLYSLLPLEAKIYPGHGPATTLEQEKRSNPFVVEALGG</sequence>
<evidence type="ECO:0000313" key="7">
    <source>
        <dbReference type="Proteomes" id="UP000196694"/>
    </source>
</evidence>
<evidence type="ECO:0000256" key="1">
    <source>
        <dbReference type="ARBA" id="ARBA00001947"/>
    </source>
</evidence>
<evidence type="ECO:0000256" key="3">
    <source>
        <dbReference type="ARBA" id="ARBA00022801"/>
    </source>
</evidence>